<keyword evidence="8" id="KW-1185">Reference proteome</keyword>
<evidence type="ECO:0000256" key="5">
    <source>
        <dbReference type="ARBA" id="ARBA00023014"/>
    </source>
</evidence>
<dbReference type="Gene3D" id="3.10.20.600">
    <property type="match status" value="1"/>
</dbReference>
<dbReference type="PROSITE" id="PS51379">
    <property type="entry name" value="4FE4S_FER_2"/>
    <property type="match status" value="2"/>
</dbReference>
<dbReference type="InterPro" id="IPR001949">
    <property type="entry name" value="NADH-UbQ_OxRdtase_51kDa_CS"/>
</dbReference>
<dbReference type="GO" id="GO:0051539">
    <property type="term" value="F:4 iron, 4 sulfur cluster binding"/>
    <property type="evidence" value="ECO:0007669"/>
    <property type="project" value="UniProtKB-KW"/>
</dbReference>
<accession>A0A4Z0D8Z8</accession>
<feature type="domain" description="4Fe-4S ferredoxin-type" evidence="6">
    <location>
        <begin position="498"/>
        <end position="527"/>
    </location>
</feature>
<dbReference type="InterPro" id="IPR019575">
    <property type="entry name" value="Nuop51_4Fe4S-bd"/>
</dbReference>
<dbReference type="GO" id="GO:0008137">
    <property type="term" value="F:NADH dehydrogenase (ubiquinone) activity"/>
    <property type="evidence" value="ECO:0007669"/>
    <property type="project" value="InterPro"/>
</dbReference>
<dbReference type="FunFam" id="1.20.1440.230:FF:000001">
    <property type="entry name" value="Mitochondrial NADH dehydrogenase flavoprotein 1"/>
    <property type="match status" value="1"/>
</dbReference>
<keyword evidence="5" id="KW-0411">Iron-sulfur</keyword>
<dbReference type="InterPro" id="IPR037225">
    <property type="entry name" value="Nuo51_FMN-bd_sf"/>
</dbReference>
<keyword evidence="4" id="KW-0408">Iron</keyword>
<dbReference type="Pfam" id="PF01512">
    <property type="entry name" value="Complex1_51K"/>
    <property type="match status" value="1"/>
</dbReference>
<evidence type="ECO:0000313" key="7">
    <source>
        <dbReference type="EMBL" id="TFZ41369.1"/>
    </source>
</evidence>
<keyword evidence="3" id="KW-0479">Metal-binding</keyword>
<dbReference type="InterPro" id="IPR011538">
    <property type="entry name" value="Nuo51_FMN-bd"/>
</dbReference>
<sequence>MDKNRLISIKEEKRAKIIENLLQNDLIELVEDKVVLKGDYYKNQLRIALRNCDIINPFDIEEYIAFDGYLALHNVLTNLSQREVVDIMKNSLLRGRGGAGFPTGKKWEEAFTFDADQKYIICNADEGDPGAFMDRSILEKDPHSVLEGMAIGGYAIGANKGFIYVRAEYPQAVKTLKHAIEEAKTLGLLGKDIFKSGFDFDIELRLGSGAFVCGEGTALIESIEGHRGMPRPKLQRTAHVGLWGKPTIINNVETFANVAPIILNGAEWFRSIGTEKSPGTKVFSLVGKIENAGLVEVPMGTKLRDIVFDIGGGCQNNKEYKAVQTGGPSGGCIPKEYLDVAVDFESLASIGSIMGSGGMVVMDENTCMMDIAKYFLEFSVDESCGKCIPCREGTRRMYEILELITEGKAQMSDLEELENLAHVVSDTSLCGLGQTAPNPVITTLKYYKDEYIAHIVDKKCPAKSCKPLITYTISDKCIGCTLCKKNCPVDAIQGELKVKHSIDIEKCIKCGSCYEVCPVKPVKAVEIY</sequence>
<evidence type="ECO:0000259" key="6">
    <source>
        <dbReference type="PROSITE" id="PS51379"/>
    </source>
</evidence>
<dbReference type="Gene3D" id="3.40.50.11540">
    <property type="entry name" value="NADH-ubiquinone oxidoreductase 51kDa subunit"/>
    <property type="match status" value="1"/>
</dbReference>
<dbReference type="InterPro" id="IPR037207">
    <property type="entry name" value="Nuop51_4Fe4S-bd_sf"/>
</dbReference>
<dbReference type="PROSITE" id="PS00645">
    <property type="entry name" value="COMPLEX1_51K_2"/>
    <property type="match status" value="1"/>
</dbReference>
<dbReference type="Gene3D" id="1.20.1440.230">
    <property type="entry name" value="NADH-ubiquinone oxidoreductase 51kDa subunit, iron-sulphur binding domain"/>
    <property type="match status" value="1"/>
</dbReference>
<dbReference type="Gene3D" id="3.30.70.20">
    <property type="match status" value="1"/>
</dbReference>
<dbReference type="Gene3D" id="6.10.250.1450">
    <property type="match status" value="1"/>
</dbReference>
<evidence type="ECO:0000256" key="4">
    <source>
        <dbReference type="ARBA" id="ARBA00023004"/>
    </source>
</evidence>
<dbReference type="OrthoDB" id="9761899at2"/>
<evidence type="ECO:0000313" key="8">
    <source>
        <dbReference type="Proteomes" id="UP000298381"/>
    </source>
</evidence>
<dbReference type="InterPro" id="IPR017896">
    <property type="entry name" value="4Fe4S_Fe-S-bd"/>
</dbReference>
<dbReference type="RefSeq" id="WP_135270330.1">
    <property type="nucleotide sequence ID" value="NZ_SRIB01000002.1"/>
</dbReference>
<dbReference type="FunFam" id="3.40.50.11540:FF:000001">
    <property type="entry name" value="NADH dehydrogenase [ubiquinone] flavoprotein 1, mitochondrial"/>
    <property type="match status" value="1"/>
</dbReference>
<dbReference type="PROSITE" id="PS00198">
    <property type="entry name" value="4FE4S_FER_1"/>
    <property type="match status" value="1"/>
</dbReference>
<evidence type="ECO:0000256" key="2">
    <source>
        <dbReference type="ARBA" id="ARBA00022485"/>
    </source>
</evidence>
<comment type="similarity">
    <text evidence="1">Belongs to the complex I 51 kDa subunit family.</text>
</comment>
<evidence type="ECO:0000256" key="3">
    <source>
        <dbReference type="ARBA" id="ARBA00022723"/>
    </source>
</evidence>
<dbReference type="SUPFAM" id="SSF54862">
    <property type="entry name" value="4Fe-4S ferredoxins"/>
    <property type="match status" value="1"/>
</dbReference>
<dbReference type="SUPFAM" id="SSF142984">
    <property type="entry name" value="Nqo1 middle domain-like"/>
    <property type="match status" value="1"/>
</dbReference>
<keyword evidence="2" id="KW-0004">4Fe-4S</keyword>
<evidence type="ECO:0000256" key="1">
    <source>
        <dbReference type="ARBA" id="ARBA00007523"/>
    </source>
</evidence>
<dbReference type="InterPro" id="IPR017900">
    <property type="entry name" value="4Fe4S_Fe_S_CS"/>
</dbReference>
<dbReference type="GO" id="GO:0010181">
    <property type="term" value="F:FMN binding"/>
    <property type="evidence" value="ECO:0007669"/>
    <property type="project" value="InterPro"/>
</dbReference>
<dbReference type="AlphaFoldDB" id="A0A4Z0D8Z8"/>
<organism evidence="7 8">
    <name type="scientific">Soehngenia longivitae</name>
    <dbReference type="NCBI Taxonomy" id="2562294"/>
    <lineage>
        <taxon>Bacteria</taxon>
        <taxon>Bacillati</taxon>
        <taxon>Bacillota</taxon>
        <taxon>Tissierellia</taxon>
        <taxon>Tissierellales</taxon>
        <taxon>Tissierellaceae</taxon>
        <taxon>Soehngenia</taxon>
    </lineage>
</organism>
<dbReference type="Pfam" id="PF10589">
    <property type="entry name" value="NADH_4Fe-4S"/>
    <property type="match status" value="1"/>
</dbReference>
<reference evidence="7 8" key="1">
    <citation type="submission" date="2019-03" db="EMBL/GenBank/DDBJ databases">
        <title>Draft genome sequence data and analysis of a Fermenting Bacterium, Soehngenia longevitae strain 1933PT, isolated from petroleum reservoir in Azerbaijan.</title>
        <authorList>
            <person name="Grouzdev D.S."/>
            <person name="Bidzhieva S.K."/>
            <person name="Sokolova D.S."/>
            <person name="Tourova T.P."/>
            <person name="Poltaraus A.B."/>
            <person name="Nazina T.N."/>
        </authorList>
    </citation>
    <scope>NUCLEOTIDE SEQUENCE [LARGE SCALE GENOMIC DNA]</scope>
    <source>
        <strain evidence="7 8">1933P</strain>
    </source>
</reference>
<dbReference type="Proteomes" id="UP000298381">
    <property type="component" value="Unassembled WGS sequence"/>
</dbReference>
<name>A0A4Z0D8Z8_9FIRM</name>
<dbReference type="SUPFAM" id="SSF140490">
    <property type="entry name" value="Nqo1C-terminal domain-like"/>
    <property type="match status" value="1"/>
</dbReference>
<gene>
    <name evidence="7" type="ORF">E4100_01990</name>
</gene>
<dbReference type="GO" id="GO:0046872">
    <property type="term" value="F:metal ion binding"/>
    <property type="evidence" value="ECO:0007669"/>
    <property type="project" value="UniProtKB-KW"/>
</dbReference>
<comment type="caution">
    <text evidence="7">The sequence shown here is derived from an EMBL/GenBank/DDBJ whole genome shotgun (WGS) entry which is preliminary data.</text>
</comment>
<dbReference type="PANTHER" id="PTHR43578:SF3">
    <property type="entry name" value="NADH-QUINONE OXIDOREDUCTASE SUBUNIT F"/>
    <property type="match status" value="1"/>
</dbReference>
<dbReference type="Pfam" id="PF14697">
    <property type="entry name" value="Fer4_21"/>
    <property type="match status" value="1"/>
</dbReference>
<feature type="domain" description="4Fe-4S ferredoxin-type" evidence="6">
    <location>
        <begin position="467"/>
        <end position="497"/>
    </location>
</feature>
<dbReference type="EMBL" id="SRIB01000002">
    <property type="protein sequence ID" value="TFZ41369.1"/>
    <property type="molecule type" value="Genomic_DNA"/>
</dbReference>
<proteinExistence type="inferred from homology"/>
<dbReference type="SUPFAM" id="SSF142019">
    <property type="entry name" value="Nqo1 FMN-binding domain-like"/>
    <property type="match status" value="1"/>
</dbReference>
<protein>
    <submittedName>
        <fullName evidence="7">4Fe-4S dicluster domain-containing protein</fullName>
    </submittedName>
</protein>
<dbReference type="PANTHER" id="PTHR43578">
    <property type="entry name" value="NADH-QUINONE OXIDOREDUCTASE SUBUNIT F"/>
    <property type="match status" value="1"/>
</dbReference>
<dbReference type="SMART" id="SM00928">
    <property type="entry name" value="NADH_4Fe-4S"/>
    <property type="match status" value="1"/>
</dbReference>